<dbReference type="EMBL" id="AP035768">
    <property type="protein sequence ID" value="BFO15545.1"/>
    <property type="molecule type" value="Genomic_DNA"/>
</dbReference>
<name>A0AAT9HDM1_9ACTN</name>
<proteinExistence type="predicted"/>
<organism evidence="2">
    <name type="scientific">Streptomyces haneummycinicus</name>
    <dbReference type="NCBI Taxonomy" id="3074435"/>
    <lineage>
        <taxon>Bacteria</taxon>
        <taxon>Bacillati</taxon>
        <taxon>Actinomycetota</taxon>
        <taxon>Actinomycetes</taxon>
        <taxon>Kitasatosporales</taxon>
        <taxon>Streptomycetaceae</taxon>
        <taxon>Streptomyces</taxon>
    </lineage>
</organism>
<protein>
    <submittedName>
        <fullName evidence="2">Uncharacterized protein</fullName>
    </submittedName>
</protein>
<sequence>MGELTVVEHAKDVRLVLGHVGGAVQLACAVLAEDHLGVVAGADRVEAEREGLVEEGGELDLLVAAQARVGGAAGLVLGDEVLDDVLAEAVGEVPHVERDADDVGGAAGVARVLDGAAAARAGAERLGVRGEREMDAGHVVARLGRAGGGDGGIDSAGHGGQDAEGAGTLRGVSHNHSRVRGPGTTAAEYPFLITWGHGRHPRTGTGASGGGP</sequence>
<reference evidence="2" key="2">
    <citation type="submission" date="2024-07" db="EMBL/GenBank/DDBJ databases">
        <title>Streptomyces haneummycinica sp. nov., a new antibiotic-producing actinobacterium isolated from marine sediment.</title>
        <authorList>
            <person name="Uemura M."/>
            <person name="Hamada M."/>
            <person name="Hirano S."/>
            <person name="Kobayashi K."/>
            <person name="Ohshiro T."/>
            <person name="Kobayashi T."/>
            <person name="Terahara T."/>
        </authorList>
    </citation>
    <scope>NUCLEOTIDE SEQUENCE</scope>
    <source>
        <strain evidence="2">KM77-8</strain>
    </source>
</reference>
<gene>
    <name evidence="2" type="ORF">SHKM778_19330</name>
</gene>
<accession>A0AAT9HDM1</accession>
<feature type="compositionally biased region" description="Gly residues" evidence="1">
    <location>
        <begin position="150"/>
        <end position="162"/>
    </location>
</feature>
<evidence type="ECO:0000256" key="1">
    <source>
        <dbReference type="SAM" id="MobiDB-lite"/>
    </source>
</evidence>
<reference evidence="2" key="1">
    <citation type="submission" date="2024-06" db="EMBL/GenBank/DDBJ databases">
        <authorList>
            <consortium name="consrtm"/>
            <person name="Uemura M."/>
            <person name="Terahara T."/>
        </authorList>
    </citation>
    <scope>NUCLEOTIDE SEQUENCE</scope>
    <source>
        <strain evidence="2">KM77-8</strain>
    </source>
</reference>
<feature type="region of interest" description="Disordered" evidence="1">
    <location>
        <begin position="150"/>
        <end position="184"/>
    </location>
</feature>
<dbReference type="AlphaFoldDB" id="A0AAT9HDM1"/>
<evidence type="ECO:0000313" key="2">
    <source>
        <dbReference type="EMBL" id="BFO15545.1"/>
    </source>
</evidence>